<accession>A0A5C3KEV4</accession>
<feature type="non-terminal residue" evidence="1">
    <location>
        <position position="250"/>
    </location>
</feature>
<organism evidence="1 2">
    <name type="scientific">Coprinopsis marcescibilis</name>
    <name type="common">Agaric fungus</name>
    <name type="synonym">Psathyrella marcescibilis</name>
    <dbReference type="NCBI Taxonomy" id="230819"/>
    <lineage>
        <taxon>Eukaryota</taxon>
        <taxon>Fungi</taxon>
        <taxon>Dikarya</taxon>
        <taxon>Basidiomycota</taxon>
        <taxon>Agaricomycotina</taxon>
        <taxon>Agaricomycetes</taxon>
        <taxon>Agaricomycetidae</taxon>
        <taxon>Agaricales</taxon>
        <taxon>Agaricineae</taxon>
        <taxon>Psathyrellaceae</taxon>
        <taxon>Coprinopsis</taxon>
    </lineage>
</organism>
<name>A0A5C3KEV4_COPMA</name>
<proteinExistence type="predicted"/>
<dbReference type="OrthoDB" id="3034725at2759"/>
<reference evidence="1 2" key="1">
    <citation type="journal article" date="2019" name="Nat. Ecol. Evol.">
        <title>Megaphylogeny resolves global patterns of mushroom evolution.</title>
        <authorList>
            <person name="Varga T."/>
            <person name="Krizsan K."/>
            <person name="Foldi C."/>
            <person name="Dima B."/>
            <person name="Sanchez-Garcia M."/>
            <person name="Sanchez-Ramirez S."/>
            <person name="Szollosi G.J."/>
            <person name="Szarkandi J.G."/>
            <person name="Papp V."/>
            <person name="Albert L."/>
            <person name="Andreopoulos W."/>
            <person name="Angelini C."/>
            <person name="Antonin V."/>
            <person name="Barry K.W."/>
            <person name="Bougher N.L."/>
            <person name="Buchanan P."/>
            <person name="Buyck B."/>
            <person name="Bense V."/>
            <person name="Catcheside P."/>
            <person name="Chovatia M."/>
            <person name="Cooper J."/>
            <person name="Damon W."/>
            <person name="Desjardin D."/>
            <person name="Finy P."/>
            <person name="Geml J."/>
            <person name="Haridas S."/>
            <person name="Hughes K."/>
            <person name="Justo A."/>
            <person name="Karasinski D."/>
            <person name="Kautmanova I."/>
            <person name="Kiss B."/>
            <person name="Kocsube S."/>
            <person name="Kotiranta H."/>
            <person name="LaButti K.M."/>
            <person name="Lechner B.E."/>
            <person name="Liimatainen K."/>
            <person name="Lipzen A."/>
            <person name="Lukacs Z."/>
            <person name="Mihaltcheva S."/>
            <person name="Morgado L.N."/>
            <person name="Niskanen T."/>
            <person name="Noordeloos M.E."/>
            <person name="Ohm R.A."/>
            <person name="Ortiz-Santana B."/>
            <person name="Ovrebo C."/>
            <person name="Racz N."/>
            <person name="Riley R."/>
            <person name="Savchenko A."/>
            <person name="Shiryaev A."/>
            <person name="Soop K."/>
            <person name="Spirin V."/>
            <person name="Szebenyi C."/>
            <person name="Tomsovsky M."/>
            <person name="Tulloss R.E."/>
            <person name="Uehling J."/>
            <person name="Grigoriev I.V."/>
            <person name="Vagvolgyi C."/>
            <person name="Papp T."/>
            <person name="Martin F.M."/>
            <person name="Miettinen O."/>
            <person name="Hibbett D.S."/>
            <person name="Nagy L.G."/>
        </authorList>
    </citation>
    <scope>NUCLEOTIDE SEQUENCE [LARGE SCALE GENOMIC DNA]</scope>
    <source>
        <strain evidence="1 2">CBS 121175</strain>
    </source>
</reference>
<dbReference type="AlphaFoldDB" id="A0A5C3KEV4"/>
<dbReference type="Proteomes" id="UP000307440">
    <property type="component" value="Unassembled WGS sequence"/>
</dbReference>
<feature type="non-terminal residue" evidence="1">
    <location>
        <position position="1"/>
    </location>
</feature>
<evidence type="ECO:0000313" key="2">
    <source>
        <dbReference type="Proteomes" id="UP000307440"/>
    </source>
</evidence>
<dbReference type="EMBL" id="ML210392">
    <property type="protein sequence ID" value="TFK18560.1"/>
    <property type="molecule type" value="Genomic_DNA"/>
</dbReference>
<dbReference type="STRING" id="230819.A0A5C3KEV4"/>
<protein>
    <submittedName>
        <fullName evidence="1">Uncharacterized protein</fullName>
    </submittedName>
</protein>
<gene>
    <name evidence="1" type="ORF">FA15DRAFT_575674</name>
</gene>
<sequence length="250" mass="29229">WKEVCFRENEVPLVQVIDALKGKNLDVSAVQKTRRLPSRWMLWNEQINEPMLLTHAFVWLWNNPLETGNFVPVGERPPTNLFKDRMQSEPSMKCDISFAFDTTIDDSIYVALDIINEWIQTIPDFNPTHKPMKQWQSSKEFNTNYRYIVGSKLFARRTPYNFVKNKYVVPYDVHPWIEGNSAPHNDEFIPNPERVTYYDGTDGTLKPLKKSVPPSYNPGDIIKMTFKIAFIFGAEKWWTEVVPIQLIRVG</sequence>
<keyword evidence="2" id="KW-1185">Reference proteome</keyword>
<evidence type="ECO:0000313" key="1">
    <source>
        <dbReference type="EMBL" id="TFK18560.1"/>
    </source>
</evidence>